<reference evidence="11" key="1">
    <citation type="submission" date="2018-05" db="EMBL/GenBank/DDBJ databases">
        <authorList>
            <person name="Lanie J.A."/>
            <person name="Ng W.-L."/>
            <person name="Kazmierczak K.M."/>
            <person name="Andrzejewski T.M."/>
            <person name="Davidsen T.M."/>
            <person name="Wayne K.J."/>
            <person name="Tettelin H."/>
            <person name="Glass J.I."/>
            <person name="Rusch D."/>
            <person name="Podicherti R."/>
            <person name="Tsui H.-C.T."/>
            <person name="Winkler M.E."/>
        </authorList>
    </citation>
    <scope>NUCLEOTIDE SEQUENCE</scope>
</reference>
<keyword evidence="3" id="KW-0132">Cell division</keyword>
<evidence type="ECO:0000256" key="7">
    <source>
        <dbReference type="ARBA" id="ARBA00023134"/>
    </source>
</evidence>
<keyword evidence="8" id="KW-0717">Septation</keyword>
<dbReference type="InterPro" id="IPR006073">
    <property type="entry name" value="GTP-bd"/>
</dbReference>
<dbReference type="CDD" id="cd01876">
    <property type="entry name" value="YihA_EngB"/>
    <property type="match status" value="1"/>
</dbReference>
<protein>
    <recommendedName>
        <fullName evidence="10">EngB-type G domain-containing protein</fullName>
    </recommendedName>
</protein>
<evidence type="ECO:0000256" key="2">
    <source>
        <dbReference type="ARBA" id="ARBA00009638"/>
    </source>
</evidence>
<dbReference type="PANTHER" id="PTHR11649">
    <property type="entry name" value="MSS1/TRME-RELATED GTP-BINDING PROTEIN"/>
    <property type="match status" value="1"/>
</dbReference>
<comment type="cofactor">
    <cofactor evidence="1">
        <name>Mg(2+)</name>
        <dbReference type="ChEBI" id="CHEBI:18420"/>
    </cofactor>
</comment>
<name>A0A382S2U9_9ZZZZ</name>
<evidence type="ECO:0000256" key="9">
    <source>
        <dbReference type="ARBA" id="ARBA00023306"/>
    </source>
</evidence>
<dbReference type="AlphaFoldDB" id="A0A382S2U9"/>
<dbReference type="GO" id="GO:0000917">
    <property type="term" value="P:division septum assembly"/>
    <property type="evidence" value="ECO:0007669"/>
    <property type="project" value="UniProtKB-KW"/>
</dbReference>
<dbReference type="PANTHER" id="PTHR11649:SF13">
    <property type="entry name" value="ENGB-TYPE G DOMAIN-CONTAINING PROTEIN"/>
    <property type="match status" value="1"/>
</dbReference>
<dbReference type="PROSITE" id="PS51706">
    <property type="entry name" value="G_ENGB"/>
    <property type="match status" value="1"/>
</dbReference>
<evidence type="ECO:0000259" key="10">
    <source>
        <dbReference type="PROSITE" id="PS51706"/>
    </source>
</evidence>
<keyword evidence="6" id="KW-0460">Magnesium</keyword>
<gene>
    <name evidence="11" type="ORF">METZ01_LOCUS357118</name>
</gene>
<dbReference type="InterPro" id="IPR019987">
    <property type="entry name" value="GTP-bd_ribosome_bio_YsxC"/>
</dbReference>
<evidence type="ECO:0000256" key="4">
    <source>
        <dbReference type="ARBA" id="ARBA00022723"/>
    </source>
</evidence>
<evidence type="ECO:0000256" key="8">
    <source>
        <dbReference type="ARBA" id="ARBA00023210"/>
    </source>
</evidence>
<dbReference type="GO" id="GO:0046872">
    <property type="term" value="F:metal ion binding"/>
    <property type="evidence" value="ECO:0007669"/>
    <property type="project" value="UniProtKB-KW"/>
</dbReference>
<feature type="non-terminal residue" evidence="11">
    <location>
        <position position="1"/>
    </location>
</feature>
<keyword evidence="9" id="KW-0131">Cell cycle</keyword>
<dbReference type="HAMAP" id="MF_00321">
    <property type="entry name" value="GTPase_EngB"/>
    <property type="match status" value="1"/>
</dbReference>
<dbReference type="InterPro" id="IPR030393">
    <property type="entry name" value="G_ENGB_dom"/>
</dbReference>
<dbReference type="SUPFAM" id="SSF52540">
    <property type="entry name" value="P-loop containing nucleoside triphosphate hydrolases"/>
    <property type="match status" value="1"/>
</dbReference>
<sequence length="175" mass="19915">RSNVGKSSLINRLVQRKKLARTSSSPGRTQQLNYYRVNDMVYFVDLPGYGYVRGGVDLRRALGRLTEGYLGGRRQLRAVVLLIDVRRGPSTLDLEMVSRLREKGRRFLLVLTKADKLSRSKLSRQIATLEEKGELADLDYLQFSAETGDGRDELLRWIEEVTANDGQQQKKDARG</sequence>
<keyword evidence="5" id="KW-0547">Nucleotide-binding</keyword>
<dbReference type="InterPro" id="IPR027417">
    <property type="entry name" value="P-loop_NTPase"/>
</dbReference>
<evidence type="ECO:0000256" key="1">
    <source>
        <dbReference type="ARBA" id="ARBA00001946"/>
    </source>
</evidence>
<dbReference type="Gene3D" id="3.40.50.300">
    <property type="entry name" value="P-loop containing nucleotide triphosphate hydrolases"/>
    <property type="match status" value="1"/>
</dbReference>
<dbReference type="EMBL" id="UINC01126034">
    <property type="protein sequence ID" value="SVD04264.1"/>
    <property type="molecule type" value="Genomic_DNA"/>
</dbReference>
<comment type="similarity">
    <text evidence="2">Belongs to the TRAFAC class TrmE-Era-EngA-EngB-Septin-like GTPase superfamily. EngB GTPase family.</text>
</comment>
<feature type="domain" description="EngB-type G" evidence="10">
    <location>
        <begin position="1"/>
        <end position="164"/>
    </location>
</feature>
<keyword evidence="4" id="KW-0479">Metal-binding</keyword>
<dbReference type="GO" id="GO:0005525">
    <property type="term" value="F:GTP binding"/>
    <property type="evidence" value="ECO:0007669"/>
    <property type="project" value="UniProtKB-KW"/>
</dbReference>
<dbReference type="Pfam" id="PF01926">
    <property type="entry name" value="MMR_HSR1"/>
    <property type="match status" value="1"/>
</dbReference>
<evidence type="ECO:0000256" key="6">
    <source>
        <dbReference type="ARBA" id="ARBA00022842"/>
    </source>
</evidence>
<dbReference type="NCBIfam" id="TIGR03598">
    <property type="entry name" value="GTPase_YsxC"/>
    <property type="match status" value="1"/>
</dbReference>
<evidence type="ECO:0000313" key="11">
    <source>
        <dbReference type="EMBL" id="SVD04264.1"/>
    </source>
</evidence>
<proteinExistence type="inferred from homology"/>
<organism evidence="11">
    <name type="scientific">marine metagenome</name>
    <dbReference type="NCBI Taxonomy" id="408172"/>
    <lineage>
        <taxon>unclassified sequences</taxon>
        <taxon>metagenomes</taxon>
        <taxon>ecological metagenomes</taxon>
    </lineage>
</organism>
<accession>A0A382S2U9</accession>
<evidence type="ECO:0000256" key="3">
    <source>
        <dbReference type="ARBA" id="ARBA00022618"/>
    </source>
</evidence>
<keyword evidence="7" id="KW-0342">GTP-binding</keyword>
<evidence type="ECO:0000256" key="5">
    <source>
        <dbReference type="ARBA" id="ARBA00022741"/>
    </source>
</evidence>